<evidence type="ECO:0000259" key="5">
    <source>
        <dbReference type="Pfam" id="PF00496"/>
    </source>
</evidence>
<sequence>MSKQSKSTKLFVNITILGAMAVLLGGCSSKSSKQAEQPLKITIPGEPMTIDPSKSIETNGGAVIEQISEGIYRRDRKHKIIPGVVEKKVQPTEAGTKYTFKIKKNARWQDGTPIVAQDFVNAIRRNADPKTKSQQTTAIQYLKNFKAVNEGKMAPDKIGVYAGDKRSFSLKLTKPVPFMDYEFISYRPLQTAALKKYGAQYGSTSAKTVANGAYVIKGWNGSNNSWEYQKNKYYWDAKNVKIPQVKVNVVKDDNTAQSMFKAGEIDLTSITGQLVKQNKGNKDLVVTPTGRNNYIYFNSKRKVTANENIRHAVSLVINRRQLTDKVLQDGSQSASNIVPKKYAYNPTTGKDFITEVGNLAPTDITKAKSYWQKAQVELGTKKVKLDFLIDDTETEKKLGEYVQGVVEKNLPGFKINLVSVPHGTHVSRDFSCDFDICTVGWGQDYPDAQNYLDGMRSNNQINFAKTKDPQFDDLMDQVDETDKYTAAERYDLEKKADQRLMDIAAVAPTFQTSQAHFVNSKVGGLSWDAMSGASGQIQYAYWKSSK</sequence>
<accession>A0A850QYY7</accession>
<gene>
    <name evidence="6" type="ORF">HU830_07955</name>
</gene>
<name>A0A850QYY7_9LACO</name>
<dbReference type="InterPro" id="IPR000914">
    <property type="entry name" value="SBP_5_dom"/>
</dbReference>
<dbReference type="EMBL" id="JABZEC010000008">
    <property type="protein sequence ID" value="NVY97054.1"/>
    <property type="molecule type" value="Genomic_DNA"/>
</dbReference>
<reference evidence="6 7" key="1">
    <citation type="submission" date="2020-06" db="EMBL/GenBank/DDBJ databases">
        <authorList>
            <person name="Kang J."/>
        </authorList>
    </citation>
    <scope>NUCLEOTIDE SEQUENCE [LARGE SCALE GENOMIC DNA]</scope>
    <source>
        <strain evidence="6 7">DCY120</strain>
    </source>
</reference>
<evidence type="ECO:0000313" key="7">
    <source>
        <dbReference type="Proteomes" id="UP000563523"/>
    </source>
</evidence>
<keyword evidence="4" id="KW-0732">Signal</keyword>
<dbReference type="PANTHER" id="PTHR30290:SF10">
    <property type="entry name" value="PERIPLASMIC OLIGOPEPTIDE-BINDING PROTEIN-RELATED"/>
    <property type="match status" value="1"/>
</dbReference>
<dbReference type="CDD" id="cd08504">
    <property type="entry name" value="PBP2_OppA"/>
    <property type="match status" value="1"/>
</dbReference>
<dbReference type="PIRSF" id="PIRSF002741">
    <property type="entry name" value="MppA"/>
    <property type="match status" value="1"/>
</dbReference>
<dbReference type="Pfam" id="PF00496">
    <property type="entry name" value="SBP_bac_5"/>
    <property type="match status" value="1"/>
</dbReference>
<dbReference type="GO" id="GO:0015833">
    <property type="term" value="P:peptide transport"/>
    <property type="evidence" value="ECO:0007669"/>
    <property type="project" value="TreeGrafter"/>
</dbReference>
<dbReference type="AlphaFoldDB" id="A0A850QYY7"/>
<dbReference type="GO" id="GO:0043190">
    <property type="term" value="C:ATP-binding cassette (ABC) transporter complex"/>
    <property type="evidence" value="ECO:0007669"/>
    <property type="project" value="InterPro"/>
</dbReference>
<dbReference type="PROSITE" id="PS51257">
    <property type="entry name" value="PROKAR_LIPOPROTEIN"/>
    <property type="match status" value="1"/>
</dbReference>
<comment type="similarity">
    <text evidence="2">Belongs to the bacterial solute-binding protein 5 family.</text>
</comment>
<protein>
    <submittedName>
        <fullName evidence="6">Peptide ABC transporter substrate-binding protein</fullName>
    </submittedName>
</protein>
<dbReference type="InterPro" id="IPR039424">
    <property type="entry name" value="SBP_5"/>
</dbReference>
<evidence type="ECO:0000256" key="2">
    <source>
        <dbReference type="ARBA" id="ARBA00005695"/>
    </source>
</evidence>
<dbReference type="PANTHER" id="PTHR30290">
    <property type="entry name" value="PERIPLASMIC BINDING COMPONENT OF ABC TRANSPORTER"/>
    <property type="match status" value="1"/>
</dbReference>
<keyword evidence="7" id="KW-1185">Reference proteome</keyword>
<organism evidence="6 7">
    <name type="scientific">Bombilactobacillus apium</name>
    <dbReference type="NCBI Taxonomy" id="2675299"/>
    <lineage>
        <taxon>Bacteria</taxon>
        <taxon>Bacillati</taxon>
        <taxon>Bacillota</taxon>
        <taxon>Bacilli</taxon>
        <taxon>Lactobacillales</taxon>
        <taxon>Lactobacillaceae</taxon>
        <taxon>Bombilactobacillus</taxon>
    </lineage>
</organism>
<dbReference type="Proteomes" id="UP000563523">
    <property type="component" value="Unassembled WGS sequence"/>
</dbReference>
<comment type="caution">
    <text evidence="6">The sequence shown here is derived from an EMBL/GenBank/DDBJ whole genome shotgun (WGS) entry which is preliminary data.</text>
</comment>
<dbReference type="RefSeq" id="WP_176943220.1">
    <property type="nucleotide sequence ID" value="NZ_JABZEC010000008.1"/>
</dbReference>
<evidence type="ECO:0000256" key="3">
    <source>
        <dbReference type="ARBA" id="ARBA00022448"/>
    </source>
</evidence>
<dbReference type="InterPro" id="IPR030678">
    <property type="entry name" value="Peptide/Ni-bd"/>
</dbReference>
<dbReference type="GO" id="GO:1904680">
    <property type="term" value="F:peptide transmembrane transporter activity"/>
    <property type="evidence" value="ECO:0007669"/>
    <property type="project" value="TreeGrafter"/>
</dbReference>
<evidence type="ECO:0000256" key="4">
    <source>
        <dbReference type="ARBA" id="ARBA00022729"/>
    </source>
</evidence>
<proteinExistence type="inferred from homology"/>
<keyword evidence="3" id="KW-0813">Transport</keyword>
<dbReference type="SUPFAM" id="SSF53850">
    <property type="entry name" value="Periplasmic binding protein-like II"/>
    <property type="match status" value="1"/>
</dbReference>
<feature type="domain" description="Solute-binding protein family 5" evidence="5">
    <location>
        <begin position="79"/>
        <end position="462"/>
    </location>
</feature>
<dbReference type="Gene3D" id="3.40.190.10">
    <property type="entry name" value="Periplasmic binding protein-like II"/>
    <property type="match status" value="1"/>
</dbReference>
<dbReference type="GO" id="GO:0030313">
    <property type="term" value="C:cell envelope"/>
    <property type="evidence" value="ECO:0007669"/>
    <property type="project" value="UniProtKB-SubCell"/>
</dbReference>
<evidence type="ECO:0000256" key="1">
    <source>
        <dbReference type="ARBA" id="ARBA00004196"/>
    </source>
</evidence>
<evidence type="ECO:0000313" key="6">
    <source>
        <dbReference type="EMBL" id="NVY97054.1"/>
    </source>
</evidence>
<dbReference type="Gene3D" id="3.10.105.10">
    <property type="entry name" value="Dipeptide-binding Protein, Domain 3"/>
    <property type="match status" value="1"/>
</dbReference>
<dbReference type="GO" id="GO:0042597">
    <property type="term" value="C:periplasmic space"/>
    <property type="evidence" value="ECO:0007669"/>
    <property type="project" value="UniProtKB-ARBA"/>
</dbReference>
<comment type="subcellular location">
    <subcellularLocation>
        <location evidence="1">Cell envelope</location>
    </subcellularLocation>
</comment>
<dbReference type="Gene3D" id="3.90.76.10">
    <property type="entry name" value="Dipeptide-binding Protein, Domain 1"/>
    <property type="match status" value="1"/>
</dbReference>